<evidence type="ECO:0000256" key="2">
    <source>
        <dbReference type="ARBA" id="ARBA00023125"/>
    </source>
</evidence>
<keyword evidence="1" id="KW-0805">Transcription regulation</keyword>
<dbReference type="Pfam" id="PF07729">
    <property type="entry name" value="FCD"/>
    <property type="match status" value="1"/>
</dbReference>
<reference evidence="5 6" key="1">
    <citation type="submission" date="2018-06" db="EMBL/GenBank/DDBJ databases">
        <title>Whole genome sequencing of a novel hydrocarbon degrading bacterial strain, PW21 isolated from oil contaminated produced water sample.</title>
        <authorList>
            <person name="Nagkirti P."/>
            <person name="Shaikh A."/>
            <person name="Gowdaman V."/>
            <person name="Engineer A.E."/>
            <person name="Dagar S."/>
            <person name="Dhakephalkar P.K."/>
        </authorList>
    </citation>
    <scope>NUCLEOTIDE SEQUENCE [LARGE SCALE GENOMIC DNA]</scope>
    <source>
        <strain evidence="5 6">PW21</strain>
    </source>
</reference>
<dbReference type="SMART" id="SM00895">
    <property type="entry name" value="FCD"/>
    <property type="match status" value="1"/>
</dbReference>
<dbReference type="InterPro" id="IPR036388">
    <property type="entry name" value="WH-like_DNA-bd_sf"/>
</dbReference>
<keyword evidence="3" id="KW-0804">Transcription</keyword>
<dbReference type="SUPFAM" id="SSF48008">
    <property type="entry name" value="GntR ligand-binding domain-like"/>
    <property type="match status" value="1"/>
</dbReference>
<dbReference type="AlphaFoldDB" id="A0A2W5WLX2"/>
<evidence type="ECO:0000313" key="6">
    <source>
        <dbReference type="Proteomes" id="UP000248783"/>
    </source>
</evidence>
<accession>A0A2W5WLX2</accession>
<evidence type="ECO:0000256" key="3">
    <source>
        <dbReference type="ARBA" id="ARBA00023163"/>
    </source>
</evidence>
<dbReference type="Gene3D" id="1.10.10.10">
    <property type="entry name" value="Winged helix-like DNA-binding domain superfamily/Winged helix DNA-binding domain"/>
    <property type="match status" value="1"/>
</dbReference>
<gene>
    <name evidence="5" type="ORF">DNL40_15150</name>
</gene>
<evidence type="ECO:0000256" key="1">
    <source>
        <dbReference type="ARBA" id="ARBA00023015"/>
    </source>
</evidence>
<feature type="domain" description="HTH gntR-type" evidence="4">
    <location>
        <begin position="29"/>
        <end position="96"/>
    </location>
</feature>
<dbReference type="GO" id="GO:0003677">
    <property type="term" value="F:DNA binding"/>
    <property type="evidence" value="ECO:0007669"/>
    <property type="project" value="UniProtKB-KW"/>
</dbReference>
<keyword evidence="2" id="KW-0238">DNA-binding</keyword>
<keyword evidence="6" id="KW-1185">Reference proteome</keyword>
<dbReference type="EMBL" id="QKWH01000017">
    <property type="protein sequence ID" value="PZR51703.1"/>
    <property type="molecule type" value="Genomic_DNA"/>
</dbReference>
<dbReference type="GO" id="GO:0003700">
    <property type="term" value="F:DNA-binding transcription factor activity"/>
    <property type="evidence" value="ECO:0007669"/>
    <property type="project" value="InterPro"/>
</dbReference>
<protein>
    <submittedName>
        <fullName evidence="5">GntR family transcriptional regulator</fullName>
    </submittedName>
</protein>
<evidence type="ECO:0000259" key="4">
    <source>
        <dbReference type="PROSITE" id="PS50949"/>
    </source>
</evidence>
<dbReference type="InterPro" id="IPR011711">
    <property type="entry name" value="GntR_C"/>
</dbReference>
<dbReference type="SMART" id="SM00345">
    <property type="entry name" value="HTH_GNTR"/>
    <property type="match status" value="1"/>
</dbReference>
<organism evidence="5 6">
    <name type="scientific">Xylanimonas oleitrophica</name>
    <dbReference type="NCBI Taxonomy" id="2607479"/>
    <lineage>
        <taxon>Bacteria</taxon>
        <taxon>Bacillati</taxon>
        <taxon>Actinomycetota</taxon>
        <taxon>Actinomycetes</taxon>
        <taxon>Micrococcales</taxon>
        <taxon>Promicromonosporaceae</taxon>
        <taxon>Xylanimonas</taxon>
    </lineage>
</organism>
<dbReference type="Proteomes" id="UP000248783">
    <property type="component" value="Unassembled WGS sequence"/>
</dbReference>
<sequence length="259" mass="27704">MRVWYHLWQVNGVINRRHRALTLGLVPADVLHSTVLDTLGRRITGGDLPAGSVLTLDGLGGEFGVSRTVAREVMRMLEGLGLVRSSRRVGLVVLGMEDWNVLDPRVISWRLQGAGRVDQLRSLTELRHAVEPLAAAGAARHADPEVRAEILDIARRMRELGEAGEGAHAEFLGLDIRMHELLLRSSGNELFGALSDVVAAVLSGRTALGLMPASPETVALDGHEAVARAVAAGDAAAAQRAMAGIVDEVQHALPEEQDA</sequence>
<dbReference type="SUPFAM" id="SSF46785">
    <property type="entry name" value="Winged helix' DNA-binding domain"/>
    <property type="match status" value="1"/>
</dbReference>
<dbReference type="PANTHER" id="PTHR43537">
    <property type="entry name" value="TRANSCRIPTIONAL REGULATOR, GNTR FAMILY"/>
    <property type="match status" value="1"/>
</dbReference>
<name>A0A2W5WLX2_9MICO</name>
<dbReference type="InterPro" id="IPR000524">
    <property type="entry name" value="Tscrpt_reg_HTH_GntR"/>
</dbReference>
<evidence type="ECO:0000313" key="5">
    <source>
        <dbReference type="EMBL" id="PZR51703.1"/>
    </source>
</evidence>
<dbReference type="InterPro" id="IPR036390">
    <property type="entry name" value="WH_DNA-bd_sf"/>
</dbReference>
<proteinExistence type="predicted"/>
<dbReference type="InterPro" id="IPR008920">
    <property type="entry name" value="TF_FadR/GntR_C"/>
</dbReference>
<dbReference type="PANTHER" id="PTHR43537:SF44">
    <property type="entry name" value="GNTR FAMILY REGULATORY PROTEIN"/>
    <property type="match status" value="1"/>
</dbReference>
<dbReference type="PROSITE" id="PS50949">
    <property type="entry name" value="HTH_GNTR"/>
    <property type="match status" value="1"/>
</dbReference>
<comment type="caution">
    <text evidence="5">The sequence shown here is derived from an EMBL/GenBank/DDBJ whole genome shotgun (WGS) entry which is preliminary data.</text>
</comment>
<dbReference type="Gene3D" id="1.20.120.530">
    <property type="entry name" value="GntR ligand-binding domain-like"/>
    <property type="match status" value="1"/>
</dbReference>
<dbReference type="Pfam" id="PF00392">
    <property type="entry name" value="GntR"/>
    <property type="match status" value="1"/>
</dbReference>